<organism evidence="1 2">
    <name type="scientific">Campylobacter volucris</name>
    <dbReference type="NCBI Taxonomy" id="1031542"/>
    <lineage>
        <taxon>Bacteria</taxon>
        <taxon>Pseudomonadati</taxon>
        <taxon>Campylobacterota</taxon>
        <taxon>Epsilonproteobacteria</taxon>
        <taxon>Campylobacterales</taxon>
        <taxon>Campylobacteraceae</taxon>
        <taxon>Campylobacter</taxon>
    </lineage>
</organism>
<reference evidence="1 2" key="1">
    <citation type="submission" date="2019-07" db="EMBL/GenBank/DDBJ databases">
        <title>Rapid identification of Enteric Bacteria from Whole Genome Sequences (WGS) using Average Nucleotide Identity (ANI).</title>
        <authorList>
            <person name="Lane C."/>
        </authorList>
    </citation>
    <scope>NUCLEOTIDE SEQUENCE [LARGE SCALE GENOMIC DNA]</scope>
    <source>
        <strain evidence="1 2">2016D-0084</strain>
    </source>
</reference>
<gene>
    <name evidence="1" type="ORF">FPD38_00885</name>
</gene>
<name>A0A5C7DTD7_9BACT</name>
<comment type="caution">
    <text evidence="1">The sequence shown here is derived from an EMBL/GenBank/DDBJ whole genome shotgun (WGS) entry which is preliminary data.</text>
</comment>
<accession>A0A5C7DTD7</accession>
<sequence length="68" mass="7931">MYEIKNLQALKILQKAREFSDNDLSNELLTTQMLNYNINPLNKQDSQEITNFINTLIIAKEKAKMSNK</sequence>
<dbReference type="Proteomes" id="UP000321629">
    <property type="component" value="Unassembled WGS sequence"/>
</dbReference>
<dbReference type="AlphaFoldDB" id="A0A5C7DTD7"/>
<dbReference type="EMBL" id="VOWJ01000013">
    <property type="protein sequence ID" value="TXE89283.1"/>
    <property type="molecule type" value="Genomic_DNA"/>
</dbReference>
<dbReference type="RefSeq" id="WP_147554923.1">
    <property type="nucleotide sequence ID" value="NZ_JADNYC010000046.1"/>
</dbReference>
<proteinExistence type="predicted"/>
<evidence type="ECO:0000313" key="2">
    <source>
        <dbReference type="Proteomes" id="UP000321629"/>
    </source>
</evidence>
<protein>
    <submittedName>
        <fullName evidence="1">Uncharacterized protein</fullName>
    </submittedName>
</protein>
<evidence type="ECO:0000313" key="1">
    <source>
        <dbReference type="EMBL" id="TXE89283.1"/>
    </source>
</evidence>